<accession>A0ABU3NPN5</accession>
<dbReference type="EMBL" id="JAUHMF010000002">
    <property type="protein sequence ID" value="MDT8898805.1"/>
    <property type="molecule type" value="Genomic_DNA"/>
</dbReference>
<dbReference type="Proteomes" id="UP001254165">
    <property type="component" value="Unassembled WGS sequence"/>
</dbReference>
<comment type="caution">
    <text evidence="1">The sequence shown here is derived from an EMBL/GenBank/DDBJ whole genome shotgun (WGS) entry which is preliminary data.</text>
</comment>
<proteinExistence type="predicted"/>
<name>A0ABU3NPN5_9CHLR</name>
<keyword evidence="2" id="KW-1185">Reference proteome</keyword>
<protein>
    <submittedName>
        <fullName evidence="1">Uncharacterized protein</fullName>
    </submittedName>
</protein>
<organism evidence="1 2">
    <name type="scientific">Thermanaerothrix solaris</name>
    <dbReference type="NCBI Taxonomy" id="3058434"/>
    <lineage>
        <taxon>Bacteria</taxon>
        <taxon>Bacillati</taxon>
        <taxon>Chloroflexota</taxon>
        <taxon>Anaerolineae</taxon>
        <taxon>Anaerolineales</taxon>
        <taxon>Anaerolineaceae</taxon>
        <taxon>Thermanaerothrix</taxon>
    </lineage>
</organism>
<evidence type="ECO:0000313" key="1">
    <source>
        <dbReference type="EMBL" id="MDT8898805.1"/>
    </source>
</evidence>
<dbReference type="RefSeq" id="WP_315625469.1">
    <property type="nucleotide sequence ID" value="NZ_JAUHMF010000002.1"/>
</dbReference>
<evidence type="ECO:0000313" key="2">
    <source>
        <dbReference type="Proteomes" id="UP001254165"/>
    </source>
</evidence>
<reference evidence="1 2" key="1">
    <citation type="submission" date="2023-07" db="EMBL/GenBank/DDBJ databases">
        <title>Novel species of Thermanaerothrix with wide hydrolytic capabilities.</title>
        <authorList>
            <person name="Zayulina K.S."/>
            <person name="Podosokorskaya O.A."/>
            <person name="Elcheninov A.G."/>
        </authorList>
    </citation>
    <scope>NUCLEOTIDE SEQUENCE [LARGE SCALE GENOMIC DNA]</scope>
    <source>
        <strain evidence="1 2">4228-RoL</strain>
    </source>
</reference>
<gene>
    <name evidence="1" type="ORF">QYE77_11080</name>
</gene>
<sequence>MSSLLASGLKPRWVEESHILAGSAFSDMPGLTYTWPPFSAPSALRWLQDRVTGLRYHEREWLLLAEPVNEGVAWSVLASAAGVGRYNRLPQARLEPLIPFTREMMSSDMWNDWLSQHGLDGEGSGSVMGLDMPETSPFPLPAGWAYTAIPWPNQPLPALLNAWAEHITRREVEKVVLVSEVQSNLIGLVISPV</sequence>